<evidence type="ECO:0000259" key="4">
    <source>
        <dbReference type="Pfam" id="PF05569"/>
    </source>
</evidence>
<protein>
    <recommendedName>
        <fullName evidence="4">Peptidase M56 domain-containing protein</fullName>
    </recommendedName>
</protein>
<dbReference type="RefSeq" id="WP_160745732.1">
    <property type="nucleotide sequence ID" value="NZ_WTYK01000002.1"/>
</dbReference>
<feature type="transmembrane region" description="Helical" evidence="3">
    <location>
        <begin position="34"/>
        <end position="53"/>
    </location>
</feature>
<organism evidence="5 6">
    <name type="scientific">Croceibacterium soli</name>
    <dbReference type="NCBI Taxonomy" id="1739690"/>
    <lineage>
        <taxon>Bacteria</taxon>
        <taxon>Pseudomonadati</taxon>
        <taxon>Pseudomonadota</taxon>
        <taxon>Alphaproteobacteria</taxon>
        <taxon>Sphingomonadales</taxon>
        <taxon>Erythrobacteraceae</taxon>
        <taxon>Croceibacterium</taxon>
    </lineage>
</organism>
<keyword evidence="3" id="KW-1133">Transmembrane helix</keyword>
<dbReference type="AlphaFoldDB" id="A0A6I4UTN8"/>
<evidence type="ECO:0000256" key="3">
    <source>
        <dbReference type="SAM" id="Phobius"/>
    </source>
</evidence>
<feature type="domain" description="Peptidase M56" evidence="4">
    <location>
        <begin position="5"/>
        <end position="269"/>
    </location>
</feature>
<evidence type="ECO:0000256" key="1">
    <source>
        <dbReference type="SAM" id="Coils"/>
    </source>
</evidence>
<accession>A0A6I4UTN8</accession>
<comment type="caution">
    <text evidence="5">The sequence shown here is derived from an EMBL/GenBank/DDBJ whole genome shotgun (WGS) entry which is preliminary data.</text>
</comment>
<proteinExistence type="predicted"/>
<dbReference type="EMBL" id="WTYK01000002">
    <property type="protein sequence ID" value="MXP40877.1"/>
    <property type="molecule type" value="Genomic_DNA"/>
</dbReference>
<feature type="transmembrane region" description="Helical" evidence="3">
    <location>
        <begin position="6"/>
        <end position="22"/>
    </location>
</feature>
<evidence type="ECO:0000256" key="2">
    <source>
        <dbReference type="SAM" id="MobiDB-lite"/>
    </source>
</evidence>
<dbReference type="PANTHER" id="PTHR34978">
    <property type="entry name" value="POSSIBLE SENSOR-TRANSDUCER PROTEIN BLAR"/>
    <property type="match status" value="1"/>
</dbReference>
<dbReference type="InterPro" id="IPR008756">
    <property type="entry name" value="Peptidase_M56"/>
</dbReference>
<feature type="region of interest" description="Disordered" evidence="2">
    <location>
        <begin position="463"/>
        <end position="488"/>
    </location>
</feature>
<sequence length="505" mass="54689">MTSWLMDTLLYTGVLIALVLILRRPVARHFGPRIAYALWALPALRLVLPPVVLPASMAPVEQEASGEAALALAAYAPAEQAVAHEPAFGAADLLLALWLGGAALFMAWRIATYLRMRRELLAGARPVGEAGRIRLVETPAVASPVAFGVTDKVVALPPRFMAMEDRGARDLAIAHELEHHRGYDLIANFAAQPLLALHWFNPLAWFGWRAMRRDQEAACDARVLEGCGQDVRAAYAGVIAGFAAGPRLALAAPMACPVLGEKSIIHRLRSLSISDISPRRRLLGRLLLAGGAITVPMTASISYAAAEVQPLEQVPLPPSAAAPPAPLAAPEAPEAPAAPEAPEAPALSAAEDKLRIRRIVRESAEGDHPRTVRHVELRREPLSEEQRQRLEAMNEEMEDLRKELAGKQVEMRAHALAMAEVRHNVPEVVERCDSDEPVSHVTLSDGRQRIVICARAIERQARDGARSGLRQARSAVARSTGMSASAKAEVLRDLDEEIADLEAER</sequence>
<keyword evidence="1" id="KW-0175">Coiled coil</keyword>
<dbReference type="CDD" id="cd07341">
    <property type="entry name" value="M56_BlaR1_MecR1_like"/>
    <property type="match status" value="1"/>
</dbReference>
<feature type="coiled-coil region" evidence="1">
    <location>
        <begin position="383"/>
        <end position="410"/>
    </location>
</feature>
<feature type="region of interest" description="Disordered" evidence="2">
    <location>
        <begin position="316"/>
        <end position="349"/>
    </location>
</feature>
<gene>
    <name evidence="5" type="ORF">GRI75_04360</name>
</gene>
<keyword evidence="6" id="KW-1185">Reference proteome</keyword>
<dbReference type="PANTHER" id="PTHR34978:SF3">
    <property type="entry name" value="SLR0241 PROTEIN"/>
    <property type="match status" value="1"/>
</dbReference>
<evidence type="ECO:0000313" key="6">
    <source>
        <dbReference type="Proteomes" id="UP000469159"/>
    </source>
</evidence>
<feature type="compositionally biased region" description="Low complexity" evidence="2">
    <location>
        <begin position="328"/>
        <end position="349"/>
    </location>
</feature>
<feature type="transmembrane region" description="Helical" evidence="3">
    <location>
        <begin position="87"/>
        <end position="108"/>
    </location>
</feature>
<keyword evidence="3" id="KW-0472">Membrane</keyword>
<feature type="transmembrane region" description="Helical" evidence="3">
    <location>
        <begin position="286"/>
        <end position="306"/>
    </location>
</feature>
<name>A0A6I4UTN8_9SPHN</name>
<dbReference type="InterPro" id="IPR052173">
    <property type="entry name" value="Beta-lactam_resp_regulator"/>
</dbReference>
<evidence type="ECO:0000313" key="5">
    <source>
        <dbReference type="EMBL" id="MXP40877.1"/>
    </source>
</evidence>
<dbReference type="OrthoDB" id="1628901at2"/>
<feature type="compositionally biased region" description="Pro residues" evidence="2">
    <location>
        <begin position="316"/>
        <end position="327"/>
    </location>
</feature>
<reference evidence="5 6" key="1">
    <citation type="submission" date="2019-12" db="EMBL/GenBank/DDBJ databases">
        <title>Genomic-based taxomic classification of the family Erythrobacteraceae.</title>
        <authorList>
            <person name="Xu L."/>
        </authorList>
    </citation>
    <scope>NUCLEOTIDE SEQUENCE [LARGE SCALE GENOMIC DNA]</scope>
    <source>
        <strain evidence="5 6">MCCC 1K02066</strain>
    </source>
</reference>
<dbReference type="Proteomes" id="UP000469159">
    <property type="component" value="Unassembled WGS sequence"/>
</dbReference>
<keyword evidence="3" id="KW-0812">Transmembrane</keyword>
<dbReference type="Pfam" id="PF05569">
    <property type="entry name" value="Peptidase_M56"/>
    <property type="match status" value="1"/>
</dbReference>